<accession>A0A0F9FWC5</accession>
<reference evidence="2" key="1">
    <citation type="journal article" date="2015" name="Nature">
        <title>Complex archaea that bridge the gap between prokaryotes and eukaryotes.</title>
        <authorList>
            <person name="Spang A."/>
            <person name="Saw J.H."/>
            <person name="Jorgensen S.L."/>
            <person name="Zaremba-Niedzwiedzka K."/>
            <person name="Martijn J."/>
            <person name="Lind A.E."/>
            <person name="van Eijk R."/>
            <person name="Schleper C."/>
            <person name="Guy L."/>
            <person name="Ettema T.J."/>
        </authorList>
    </citation>
    <scope>NUCLEOTIDE SEQUENCE</scope>
</reference>
<evidence type="ECO:0000256" key="1">
    <source>
        <dbReference type="SAM" id="MobiDB-lite"/>
    </source>
</evidence>
<dbReference type="EMBL" id="LAZR01019935">
    <property type="protein sequence ID" value="KKL90719.1"/>
    <property type="molecule type" value="Genomic_DNA"/>
</dbReference>
<feature type="compositionally biased region" description="Basic and acidic residues" evidence="1">
    <location>
        <begin position="1"/>
        <end position="10"/>
    </location>
</feature>
<feature type="region of interest" description="Disordered" evidence="1">
    <location>
        <begin position="1"/>
        <end position="21"/>
    </location>
</feature>
<gene>
    <name evidence="2" type="ORF">LCGC14_1901850</name>
</gene>
<dbReference type="AlphaFoldDB" id="A0A0F9FWC5"/>
<sequence length="81" mass="9226">MSTTKKEVKKTGSKKKKEMTKDQKLMKIAGNLTHFNKQDLVDKFLKKLSDKDIQEIFNSSEKVRASKTQRVDGKIKVKAAA</sequence>
<comment type="caution">
    <text evidence="2">The sequence shown here is derived from an EMBL/GenBank/DDBJ whole genome shotgun (WGS) entry which is preliminary data.</text>
</comment>
<evidence type="ECO:0000313" key="2">
    <source>
        <dbReference type="EMBL" id="KKL90719.1"/>
    </source>
</evidence>
<name>A0A0F9FWC5_9ZZZZ</name>
<protein>
    <submittedName>
        <fullName evidence="2">Uncharacterized protein</fullName>
    </submittedName>
</protein>
<organism evidence="2">
    <name type="scientific">marine sediment metagenome</name>
    <dbReference type="NCBI Taxonomy" id="412755"/>
    <lineage>
        <taxon>unclassified sequences</taxon>
        <taxon>metagenomes</taxon>
        <taxon>ecological metagenomes</taxon>
    </lineage>
</organism>
<proteinExistence type="predicted"/>